<name>A0A7Y9E528_9ACTN</name>
<gene>
    <name evidence="2" type="ORF">BJZ21_001472</name>
</gene>
<comment type="caution">
    <text evidence="2">The sequence shown here is derived from an EMBL/GenBank/DDBJ whole genome shotgun (WGS) entry which is preliminary data.</text>
</comment>
<dbReference type="SUPFAM" id="SSF55729">
    <property type="entry name" value="Acyl-CoA N-acyltransferases (Nat)"/>
    <property type="match status" value="1"/>
</dbReference>
<dbReference type="Proteomes" id="UP000535511">
    <property type="component" value="Unassembled WGS sequence"/>
</dbReference>
<protein>
    <submittedName>
        <fullName evidence="2">Ribosomal protein S18 acetylase RimI-like enzyme</fullName>
    </submittedName>
</protein>
<dbReference type="GO" id="GO:0005840">
    <property type="term" value="C:ribosome"/>
    <property type="evidence" value="ECO:0007669"/>
    <property type="project" value="UniProtKB-KW"/>
</dbReference>
<dbReference type="CDD" id="cd04301">
    <property type="entry name" value="NAT_SF"/>
    <property type="match status" value="1"/>
</dbReference>
<sequence>MDLELIETYYDTVPRAVAVAEEVGPFTLFVADPATGWQFYARPRLGLDVDVTADDVRRVLARQAELGVPRAIEWVDEVTPGLLPAVRAAVDGRHDLARCPLLILAKDAAPPAPAARARVLTGDDPDLPLVLGAVSAAFRGHDDVVPKEPGRQTEMVAQGLLVVVAALDAAGAVVGGGSAAPRGEVAELMGIAIVPSARRQGLGAAVTATLAAECRRRGVRTTFLSAASEDAAGVYRSVGFERAASACILGVG</sequence>
<evidence type="ECO:0000313" key="2">
    <source>
        <dbReference type="EMBL" id="NYD41389.1"/>
    </source>
</evidence>
<accession>A0A7Y9E528</accession>
<reference evidence="2 3" key="1">
    <citation type="submission" date="2020-07" db="EMBL/GenBank/DDBJ databases">
        <title>Sequencing the genomes of 1000 actinobacteria strains.</title>
        <authorList>
            <person name="Klenk H.-P."/>
        </authorList>
    </citation>
    <scope>NUCLEOTIDE SEQUENCE [LARGE SCALE GENOMIC DNA]</scope>
    <source>
        <strain evidence="2 3">DSM 21350</strain>
    </source>
</reference>
<keyword evidence="2" id="KW-0687">Ribonucleoprotein</keyword>
<dbReference type="InterPro" id="IPR000182">
    <property type="entry name" value="GNAT_dom"/>
</dbReference>
<dbReference type="GO" id="GO:0016747">
    <property type="term" value="F:acyltransferase activity, transferring groups other than amino-acyl groups"/>
    <property type="evidence" value="ECO:0007669"/>
    <property type="project" value="InterPro"/>
</dbReference>
<keyword evidence="3" id="KW-1185">Reference proteome</keyword>
<feature type="domain" description="N-acetyltransferase" evidence="1">
    <location>
        <begin position="117"/>
        <end position="252"/>
    </location>
</feature>
<dbReference type="RefSeq" id="WP_218851367.1">
    <property type="nucleotide sequence ID" value="NZ_JACCBG010000001.1"/>
</dbReference>
<dbReference type="Pfam" id="PF00583">
    <property type="entry name" value="Acetyltransf_1"/>
    <property type="match status" value="1"/>
</dbReference>
<dbReference type="PROSITE" id="PS51186">
    <property type="entry name" value="GNAT"/>
    <property type="match status" value="1"/>
</dbReference>
<keyword evidence="2" id="KW-0689">Ribosomal protein</keyword>
<proteinExistence type="predicted"/>
<dbReference type="EMBL" id="JACCBG010000001">
    <property type="protein sequence ID" value="NYD41389.1"/>
    <property type="molecule type" value="Genomic_DNA"/>
</dbReference>
<evidence type="ECO:0000259" key="1">
    <source>
        <dbReference type="PROSITE" id="PS51186"/>
    </source>
</evidence>
<dbReference type="InterPro" id="IPR016181">
    <property type="entry name" value="Acyl_CoA_acyltransferase"/>
</dbReference>
<evidence type="ECO:0000313" key="3">
    <source>
        <dbReference type="Proteomes" id="UP000535511"/>
    </source>
</evidence>
<organism evidence="2 3">
    <name type="scientific">Nocardioides panaciterrulae</name>
    <dbReference type="NCBI Taxonomy" id="661492"/>
    <lineage>
        <taxon>Bacteria</taxon>
        <taxon>Bacillati</taxon>
        <taxon>Actinomycetota</taxon>
        <taxon>Actinomycetes</taxon>
        <taxon>Propionibacteriales</taxon>
        <taxon>Nocardioidaceae</taxon>
        <taxon>Nocardioides</taxon>
    </lineage>
</organism>
<dbReference type="AlphaFoldDB" id="A0A7Y9E528"/>
<dbReference type="Gene3D" id="3.40.630.30">
    <property type="match status" value="1"/>
</dbReference>